<accession>Q5JIZ2</accession>
<dbReference type="Gene3D" id="3.40.50.620">
    <property type="entry name" value="HUPs"/>
    <property type="match status" value="1"/>
</dbReference>
<keyword evidence="2" id="KW-1185">Reference proteome</keyword>
<dbReference type="KEGG" id="tko:TK1692"/>
<dbReference type="PATRIC" id="fig|69014.16.peg.1650"/>
<dbReference type="PhylomeDB" id="Q5JIZ2"/>
<name>Q5JIZ2_THEKO</name>
<dbReference type="PANTHER" id="PTHR43169:SF1">
    <property type="entry name" value="ATPASE, PP-LOOP SUPERFAMILY-RELATED"/>
    <property type="match status" value="1"/>
</dbReference>
<proteinExistence type="predicted"/>
<dbReference type="SUPFAM" id="SSF52402">
    <property type="entry name" value="Adenine nucleotide alpha hydrolases-like"/>
    <property type="match status" value="1"/>
</dbReference>
<gene>
    <name evidence="1" type="ordered locus">TK1692</name>
</gene>
<dbReference type="InParanoid" id="Q5JIZ2"/>
<dbReference type="OrthoDB" id="85793at2157"/>
<sequence>MLKPVGEDFVKRYRLEYNLEALKRVRRDIGEIAHTRLRALIEYRLSGKDFDRSPTGAKVAVAFSGGSDSTATLKVLRWAGFDAIPITVKLPQMGEKTLEKARNYGAVFIEIPEYLDIIRPQIEKGAPICGRCHALVMSAVEGYARKSGIKIVASGDMLSSGLISIYQKEDLVILNLPAFLALDKAEIIEIIGGDYDLKFGCPLLWELFRKAPSTKRLSIQRVLRETRARALRPGMARELILDILSR</sequence>
<evidence type="ECO:0000313" key="2">
    <source>
        <dbReference type="Proteomes" id="UP000000536"/>
    </source>
</evidence>
<evidence type="ECO:0000313" key="1">
    <source>
        <dbReference type="EMBL" id="BAD85881.1"/>
    </source>
</evidence>
<dbReference type="EnsemblBacteria" id="BAD85881">
    <property type="protein sequence ID" value="BAD85881"/>
    <property type="gene ID" value="TK1692"/>
</dbReference>
<dbReference type="AlphaFoldDB" id="Q5JIZ2"/>
<dbReference type="InterPro" id="IPR052188">
    <property type="entry name" value="Ni-pincer_cofactor_biosynth"/>
</dbReference>
<dbReference type="EMBL" id="AP006878">
    <property type="protein sequence ID" value="BAD85881.1"/>
    <property type="molecule type" value="Genomic_DNA"/>
</dbReference>
<dbReference type="PANTHER" id="PTHR43169">
    <property type="entry name" value="EXSB FAMILY PROTEIN"/>
    <property type="match status" value="1"/>
</dbReference>
<dbReference type="HOGENOM" id="CLU_077587_0_0_2"/>
<dbReference type="Proteomes" id="UP000000536">
    <property type="component" value="Chromosome"/>
</dbReference>
<dbReference type="InterPro" id="IPR012096">
    <property type="entry name" value="ATPase_PP-loop_MJ1638"/>
</dbReference>
<dbReference type="GeneID" id="78448221"/>
<organism evidence="1 2">
    <name type="scientific">Thermococcus kodakarensis (strain ATCC BAA-918 / JCM 12380 / KOD1)</name>
    <name type="common">Pyrococcus kodakaraensis (strain KOD1)</name>
    <dbReference type="NCBI Taxonomy" id="69014"/>
    <lineage>
        <taxon>Archaea</taxon>
        <taxon>Methanobacteriati</taxon>
        <taxon>Methanobacteriota</taxon>
        <taxon>Thermococci</taxon>
        <taxon>Thermococcales</taxon>
        <taxon>Thermococcaceae</taxon>
        <taxon>Thermococcus</taxon>
    </lineage>
</organism>
<dbReference type="STRING" id="69014.TK1692"/>
<dbReference type="InterPro" id="IPR014729">
    <property type="entry name" value="Rossmann-like_a/b/a_fold"/>
</dbReference>
<dbReference type="PIRSF" id="PIRSF006601">
    <property type="entry name" value="ATPase_UCP006601"/>
    <property type="match status" value="1"/>
</dbReference>
<dbReference type="eggNOG" id="arCOG00045">
    <property type="taxonomic scope" value="Archaea"/>
</dbReference>
<protein>
    <submittedName>
        <fullName evidence="1">Predicted ATPase, PP-loop superfamily</fullName>
    </submittedName>
</protein>
<reference evidence="1 2" key="1">
    <citation type="journal article" date="2005" name="Genome Res.">
        <title>Complete genome sequence of the hyperthermophilic archaeon Thermococcus kodakaraensis KOD1 and comparison with Pyrococcus genomes.</title>
        <authorList>
            <person name="Fukui T."/>
            <person name="Atomi H."/>
            <person name="Kanai T."/>
            <person name="Matsumi R."/>
            <person name="Fujiwara S."/>
            <person name="Imanaka T."/>
        </authorList>
    </citation>
    <scope>NUCLEOTIDE SEQUENCE [LARGE SCALE GENOMIC DNA]</scope>
    <source>
        <strain evidence="2">ATCC BAA-918 / JCM 12380 / KOD1</strain>
    </source>
</reference>
<dbReference type="RefSeq" id="WP_011250643.1">
    <property type="nucleotide sequence ID" value="NC_006624.1"/>
</dbReference>